<evidence type="ECO:0000256" key="1">
    <source>
        <dbReference type="ARBA" id="ARBA00010641"/>
    </source>
</evidence>
<protein>
    <submittedName>
        <fullName evidence="7">RNA polymerase, sigma-24 subunit, ECF subfamily</fullName>
    </submittedName>
</protein>
<organism evidence="7 8">
    <name type="scientific">Candidatus Falkowbacteria bacterium GW2011_GWE1_38_31</name>
    <dbReference type="NCBI Taxonomy" id="1618638"/>
    <lineage>
        <taxon>Bacteria</taxon>
        <taxon>Candidatus Falkowiibacteriota</taxon>
    </lineage>
</organism>
<feature type="domain" description="RNA polymerase sigma factor 70 region 4 type 2" evidence="6">
    <location>
        <begin position="131"/>
        <end position="182"/>
    </location>
</feature>
<reference evidence="7" key="1">
    <citation type="journal article" date="2015" name="Nature">
        <title>rRNA introns, odd ribosomes, and small enigmatic genomes across a large radiation of phyla.</title>
        <authorList>
            <person name="Brown C.T."/>
            <person name="Hug L.A."/>
            <person name="Thomas B.C."/>
            <person name="Sharon I."/>
            <person name="Castelle C.J."/>
            <person name="Singh A."/>
            <person name="Wilkins M.J."/>
            <person name="Williams K.H."/>
            <person name="Banfield J.F."/>
        </authorList>
    </citation>
    <scope>NUCLEOTIDE SEQUENCE [LARGE SCALE GENOMIC DNA]</scope>
</reference>
<evidence type="ECO:0000259" key="6">
    <source>
        <dbReference type="Pfam" id="PF08281"/>
    </source>
</evidence>
<dbReference type="InterPro" id="IPR014284">
    <property type="entry name" value="RNA_pol_sigma-70_dom"/>
</dbReference>
<comment type="caution">
    <text evidence="7">The sequence shown here is derived from an EMBL/GenBank/DDBJ whole genome shotgun (WGS) entry which is preliminary data.</text>
</comment>
<evidence type="ECO:0000256" key="4">
    <source>
        <dbReference type="ARBA" id="ARBA00023163"/>
    </source>
</evidence>
<dbReference type="GO" id="GO:0016987">
    <property type="term" value="F:sigma factor activity"/>
    <property type="evidence" value="ECO:0007669"/>
    <property type="project" value="UniProtKB-KW"/>
</dbReference>
<keyword evidence="3" id="KW-0731">Sigma factor</keyword>
<dbReference type="EMBL" id="LBUU01000003">
    <property type="protein sequence ID" value="KKQ70753.1"/>
    <property type="molecule type" value="Genomic_DNA"/>
</dbReference>
<dbReference type="InterPro" id="IPR007627">
    <property type="entry name" value="RNA_pol_sigma70_r2"/>
</dbReference>
<dbReference type="InterPro" id="IPR013324">
    <property type="entry name" value="RNA_pol_sigma_r3/r4-like"/>
</dbReference>
<evidence type="ECO:0000313" key="7">
    <source>
        <dbReference type="EMBL" id="KKQ70753.1"/>
    </source>
</evidence>
<comment type="similarity">
    <text evidence="1">Belongs to the sigma-70 factor family. ECF subfamily.</text>
</comment>
<evidence type="ECO:0000313" key="8">
    <source>
        <dbReference type="Proteomes" id="UP000034022"/>
    </source>
</evidence>
<dbReference type="InterPro" id="IPR036388">
    <property type="entry name" value="WH-like_DNA-bd_sf"/>
</dbReference>
<dbReference type="NCBIfam" id="TIGR02937">
    <property type="entry name" value="sigma70-ECF"/>
    <property type="match status" value="1"/>
</dbReference>
<dbReference type="AlphaFoldDB" id="A0A0G0JTE6"/>
<sequence>MPENSNIEEKSDEELVGLAIKDQAVFLHIMNRYQAKLLYYIKRISGLSNDEAEDVLQDVFIKIYQNLNDFDIDLKFSSWAYRITHNQVISNFRKIQARPQNAGIDLNDDSLRGLAADLDIEGKIDNSLLREKINKILNNLEYKYKEVLILKFFEEKDYKEISDILKKPMGTVASLMNRAKIKFREEMDRRDSLEIK</sequence>
<dbReference type="PANTHER" id="PTHR43133">
    <property type="entry name" value="RNA POLYMERASE ECF-TYPE SIGMA FACTO"/>
    <property type="match status" value="1"/>
</dbReference>
<dbReference type="CDD" id="cd06171">
    <property type="entry name" value="Sigma70_r4"/>
    <property type="match status" value="1"/>
</dbReference>
<name>A0A0G0JTE6_9BACT</name>
<dbReference type="Gene3D" id="1.10.10.10">
    <property type="entry name" value="Winged helix-like DNA-binding domain superfamily/Winged helix DNA-binding domain"/>
    <property type="match status" value="1"/>
</dbReference>
<keyword evidence="4" id="KW-0804">Transcription</keyword>
<dbReference type="GO" id="GO:0003677">
    <property type="term" value="F:DNA binding"/>
    <property type="evidence" value="ECO:0007669"/>
    <property type="project" value="InterPro"/>
</dbReference>
<accession>A0A0G0JTE6</accession>
<dbReference type="Pfam" id="PF08281">
    <property type="entry name" value="Sigma70_r4_2"/>
    <property type="match status" value="1"/>
</dbReference>
<dbReference type="SUPFAM" id="SSF88946">
    <property type="entry name" value="Sigma2 domain of RNA polymerase sigma factors"/>
    <property type="match status" value="1"/>
</dbReference>
<evidence type="ECO:0000259" key="5">
    <source>
        <dbReference type="Pfam" id="PF04542"/>
    </source>
</evidence>
<dbReference type="Proteomes" id="UP000034022">
    <property type="component" value="Unassembled WGS sequence"/>
</dbReference>
<evidence type="ECO:0000256" key="3">
    <source>
        <dbReference type="ARBA" id="ARBA00023082"/>
    </source>
</evidence>
<dbReference type="InterPro" id="IPR013249">
    <property type="entry name" value="RNA_pol_sigma70_r4_t2"/>
</dbReference>
<dbReference type="GO" id="GO:0006352">
    <property type="term" value="P:DNA-templated transcription initiation"/>
    <property type="evidence" value="ECO:0007669"/>
    <property type="project" value="InterPro"/>
</dbReference>
<dbReference type="Gene3D" id="1.10.1740.10">
    <property type="match status" value="1"/>
</dbReference>
<feature type="domain" description="RNA polymerase sigma-70 region 2" evidence="5">
    <location>
        <begin position="30"/>
        <end position="96"/>
    </location>
</feature>
<dbReference type="SUPFAM" id="SSF88659">
    <property type="entry name" value="Sigma3 and sigma4 domains of RNA polymerase sigma factors"/>
    <property type="match status" value="1"/>
</dbReference>
<evidence type="ECO:0000256" key="2">
    <source>
        <dbReference type="ARBA" id="ARBA00023015"/>
    </source>
</evidence>
<dbReference type="InterPro" id="IPR039425">
    <property type="entry name" value="RNA_pol_sigma-70-like"/>
</dbReference>
<dbReference type="PANTHER" id="PTHR43133:SF51">
    <property type="entry name" value="RNA POLYMERASE SIGMA FACTOR"/>
    <property type="match status" value="1"/>
</dbReference>
<proteinExistence type="inferred from homology"/>
<keyword evidence="2" id="KW-0805">Transcription regulation</keyword>
<gene>
    <name evidence="7" type="ORF">US91_C0003G0083</name>
</gene>
<dbReference type="Pfam" id="PF04542">
    <property type="entry name" value="Sigma70_r2"/>
    <property type="match status" value="1"/>
</dbReference>
<dbReference type="InterPro" id="IPR013325">
    <property type="entry name" value="RNA_pol_sigma_r2"/>
</dbReference>